<dbReference type="EMBL" id="JAIWYP010000005">
    <property type="protein sequence ID" value="KAH3829483.1"/>
    <property type="molecule type" value="Genomic_DNA"/>
</dbReference>
<dbReference type="AlphaFoldDB" id="A0A9D4H8N0"/>
<name>A0A9D4H8N0_DREPO</name>
<comment type="caution">
    <text evidence="1">The sequence shown here is derived from an EMBL/GenBank/DDBJ whole genome shotgun (WGS) entry which is preliminary data.</text>
</comment>
<proteinExistence type="predicted"/>
<keyword evidence="2" id="KW-1185">Reference proteome</keyword>
<protein>
    <submittedName>
        <fullName evidence="1">Uncharacterized protein</fullName>
    </submittedName>
</protein>
<dbReference type="Proteomes" id="UP000828390">
    <property type="component" value="Unassembled WGS sequence"/>
</dbReference>
<sequence>MVSKEMPYNVLQRLILHYVTQSVSQNSYPINYLTHEKIKATISKHFLMKYILVLPLDILGKLEYPNETPPVLYGDYQPNPHTSVNGIELVSPIREALVHAIALTEQPKHVPHCKVTSCLVSDRVTKAHTTSLVIKSTSMASSTCYPTWNWKFDLLTQLWRINEKMVEHKTI</sequence>
<gene>
    <name evidence="1" type="ORF">DPMN_131479</name>
</gene>
<organism evidence="1 2">
    <name type="scientific">Dreissena polymorpha</name>
    <name type="common">Zebra mussel</name>
    <name type="synonym">Mytilus polymorpha</name>
    <dbReference type="NCBI Taxonomy" id="45954"/>
    <lineage>
        <taxon>Eukaryota</taxon>
        <taxon>Metazoa</taxon>
        <taxon>Spiralia</taxon>
        <taxon>Lophotrochozoa</taxon>
        <taxon>Mollusca</taxon>
        <taxon>Bivalvia</taxon>
        <taxon>Autobranchia</taxon>
        <taxon>Heteroconchia</taxon>
        <taxon>Euheterodonta</taxon>
        <taxon>Imparidentia</taxon>
        <taxon>Neoheterodontei</taxon>
        <taxon>Myida</taxon>
        <taxon>Dreissenoidea</taxon>
        <taxon>Dreissenidae</taxon>
        <taxon>Dreissena</taxon>
    </lineage>
</organism>
<evidence type="ECO:0000313" key="2">
    <source>
        <dbReference type="Proteomes" id="UP000828390"/>
    </source>
</evidence>
<accession>A0A9D4H8N0</accession>
<evidence type="ECO:0000313" key="1">
    <source>
        <dbReference type="EMBL" id="KAH3829483.1"/>
    </source>
</evidence>
<reference evidence="1" key="2">
    <citation type="submission" date="2020-11" db="EMBL/GenBank/DDBJ databases">
        <authorList>
            <person name="McCartney M.A."/>
            <person name="Auch B."/>
            <person name="Kono T."/>
            <person name="Mallez S."/>
            <person name="Becker A."/>
            <person name="Gohl D.M."/>
            <person name="Silverstein K.A.T."/>
            <person name="Koren S."/>
            <person name="Bechman K.B."/>
            <person name="Herman A."/>
            <person name="Abrahante J.E."/>
            <person name="Garbe J."/>
        </authorList>
    </citation>
    <scope>NUCLEOTIDE SEQUENCE</scope>
    <source>
        <strain evidence="1">Duluth1</strain>
        <tissue evidence="1">Whole animal</tissue>
    </source>
</reference>
<reference evidence="1" key="1">
    <citation type="journal article" date="2019" name="bioRxiv">
        <title>The Genome of the Zebra Mussel, Dreissena polymorpha: A Resource for Invasive Species Research.</title>
        <authorList>
            <person name="McCartney M.A."/>
            <person name="Auch B."/>
            <person name="Kono T."/>
            <person name="Mallez S."/>
            <person name="Zhang Y."/>
            <person name="Obille A."/>
            <person name="Becker A."/>
            <person name="Abrahante J.E."/>
            <person name="Garbe J."/>
            <person name="Badalamenti J.P."/>
            <person name="Herman A."/>
            <person name="Mangelson H."/>
            <person name="Liachko I."/>
            <person name="Sullivan S."/>
            <person name="Sone E.D."/>
            <person name="Koren S."/>
            <person name="Silverstein K.A.T."/>
            <person name="Beckman K.B."/>
            <person name="Gohl D.M."/>
        </authorList>
    </citation>
    <scope>NUCLEOTIDE SEQUENCE</scope>
    <source>
        <strain evidence="1">Duluth1</strain>
        <tissue evidence="1">Whole animal</tissue>
    </source>
</reference>